<keyword evidence="8" id="KW-1185">Reference proteome</keyword>
<comment type="subcellular location">
    <subcellularLocation>
        <location evidence="1">Cytoplasm</location>
    </subcellularLocation>
</comment>
<evidence type="ECO:0000256" key="6">
    <source>
        <dbReference type="ARBA" id="ARBA00047179"/>
    </source>
</evidence>
<evidence type="ECO:0000313" key="7">
    <source>
        <dbReference type="EMBL" id="CAH3155032.1"/>
    </source>
</evidence>
<dbReference type="Pfam" id="PF04938">
    <property type="entry name" value="SIP1"/>
    <property type="match status" value="1"/>
</dbReference>
<dbReference type="Proteomes" id="UP001159428">
    <property type="component" value="Unassembled WGS sequence"/>
</dbReference>
<dbReference type="GO" id="GO:0000387">
    <property type="term" value="P:spliceosomal snRNP assembly"/>
    <property type="evidence" value="ECO:0007669"/>
    <property type="project" value="InterPro"/>
</dbReference>
<dbReference type="GO" id="GO:0032797">
    <property type="term" value="C:SMN complex"/>
    <property type="evidence" value="ECO:0007669"/>
    <property type="project" value="TreeGrafter"/>
</dbReference>
<dbReference type="InterPro" id="IPR035426">
    <property type="entry name" value="Gemin2/Brr1"/>
</dbReference>
<dbReference type="GO" id="GO:0005681">
    <property type="term" value="C:spliceosomal complex"/>
    <property type="evidence" value="ECO:0007669"/>
    <property type="project" value="InterPro"/>
</dbReference>
<dbReference type="GO" id="GO:0000245">
    <property type="term" value="P:spliceosomal complex assembly"/>
    <property type="evidence" value="ECO:0007669"/>
    <property type="project" value="InterPro"/>
</dbReference>
<evidence type="ECO:0000256" key="2">
    <source>
        <dbReference type="ARBA" id="ARBA00022490"/>
    </source>
</evidence>
<protein>
    <recommendedName>
        <fullName evidence="6">Gem-associated protein 2</fullName>
    </recommendedName>
</protein>
<keyword evidence="3" id="KW-0507">mRNA processing</keyword>
<name>A0AAU9XQQ9_9CNID</name>
<proteinExistence type="inferred from homology"/>
<reference evidence="7 8" key="1">
    <citation type="submission" date="2022-05" db="EMBL/GenBank/DDBJ databases">
        <authorList>
            <consortium name="Genoscope - CEA"/>
            <person name="William W."/>
        </authorList>
    </citation>
    <scope>NUCLEOTIDE SEQUENCE [LARGE SCALE GENOMIC DNA]</scope>
</reference>
<evidence type="ECO:0000256" key="5">
    <source>
        <dbReference type="ARBA" id="ARBA00025758"/>
    </source>
</evidence>
<evidence type="ECO:0000256" key="3">
    <source>
        <dbReference type="ARBA" id="ARBA00022664"/>
    </source>
</evidence>
<dbReference type="PANTHER" id="PTHR12794:SF0">
    <property type="entry name" value="GEM-ASSOCIATED PROTEIN 2"/>
    <property type="match status" value="1"/>
</dbReference>
<evidence type="ECO:0000256" key="4">
    <source>
        <dbReference type="ARBA" id="ARBA00023187"/>
    </source>
</evidence>
<dbReference type="PANTHER" id="PTHR12794">
    <property type="entry name" value="GEMIN2"/>
    <property type="match status" value="1"/>
</dbReference>
<comment type="similarity">
    <text evidence="5">Belongs to the gemin-2 family.</text>
</comment>
<accession>A0AAU9XQQ9</accession>
<keyword evidence="4" id="KW-0508">mRNA splicing</keyword>
<dbReference type="Gene3D" id="1.20.58.1070">
    <property type="match status" value="1"/>
</dbReference>
<gene>
    <name evidence="7" type="ORF">PMEA_00027932</name>
</gene>
<dbReference type="AlphaFoldDB" id="A0AAU9XQQ9"/>
<keyword evidence="2" id="KW-0963">Cytoplasm</keyword>
<comment type="caution">
    <text evidence="7">The sequence shown here is derived from an EMBL/GenBank/DDBJ whole genome shotgun (WGS) entry which is preliminary data.</text>
</comment>
<feature type="non-terminal residue" evidence="7">
    <location>
        <position position="1"/>
    </location>
</feature>
<evidence type="ECO:0000256" key="1">
    <source>
        <dbReference type="ARBA" id="ARBA00004496"/>
    </source>
</evidence>
<evidence type="ECO:0000313" key="8">
    <source>
        <dbReference type="Proteomes" id="UP001159428"/>
    </source>
</evidence>
<dbReference type="InterPro" id="IPR017364">
    <property type="entry name" value="GEMIN2"/>
</dbReference>
<dbReference type="EMBL" id="CALNXJ010000057">
    <property type="protein sequence ID" value="CAH3155032.1"/>
    <property type="molecule type" value="Genomic_DNA"/>
</dbReference>
<sequence length="273" mass="30824">AFTAEVRLAAKENMEPVLGTFGHDGWENDDGFDESKLPSSGYEYLRRVQLEAMQCPDVVVASFDTNSFQSKQTVHVNERSGWSPAPAGFAPSTDWQMEQAADFAEIRQKLVYHRSKLGKEDSTKLTLPKKSDSMGWCRFCLGEQTTMKIFGRKDNKKSVKDEDLLESSDSQGTNQDGTPPLLSVVLQINQATLLQVLEFHVEWLEEIGFSHDQGKWFYALLVCLEKPLLPETTSLLRTLARLCATLRASLVCTYDLLKFKGTMLNANQRTYHD</sequence>
<dbReference type="PIRSF" id="PIRSF038038">
    <property type="entry name" value="SMN_Gemin2"/>
    <property type="match status" value="1"/>
</dbReference>
<organism evidence="7 8">
    <name type="scientific">Pocillopora meandrina</name>
    <dbReference type="NCBI Taxonomy" id="46732"/>
    <lineage>
        <taxon>Eukaryota</taxon>
        <taxon>Metazoa</taxon>
        <taxon>Cnidaria</taxon>
        <taxon>Anthozoa</taxon>
        <taxon>Hexacorallia</taxon>
        <taxon>Scleractinia</taxon>
        <taxon>Astrocoeniina</taxon>
        <taxon>Pocilloporidae</taxon>
        <taxon>Pocillopora</taxon>
    </lineage>
</organism>